<evidence type="ECO:0000313" key="2">
    <source>
        <dbReference type="EMBL" id="PYE55484.1"/>
    </source>
</evidence>
<evidence type="ECO:0000256" key="1">
    <source>
        <dbReference type="SAM" id="MobiDB-lite"/>
    </source>
</evidence>
<sequence>MTRIRDAVEQISLPDLIEDVCGPQLASGWSVERGGVIRDPRPGHEERHPSFSVFRSKHGCWRWKRFGGDDAGGDAYDFLLQCGYSPAEARRELETRANLPGASTPLQRIVKPPSIHALPTGGGNFSPLSEDERHRLTRLVSPLDENDPGARELARRGLWGESALDAGKLTRPFRTRAGKVLAHRGALALTVGGPDGRPWGLKVRNAGTAEELRTRSLERYVYRLKGHGSPAWCSPRYGQGSALLLVEGELNAVAAHRALRAAAQFDVQGLAGASAWPHVSGLASRVVYLYTDDDRAGRDAQERLARLAYQEGASDVRSLPFLPVGRDFCDLLGKDGVSVLRAWLLEAIDASASRQPGSERHPETASKRAAPSGQDWGLRQWGKPARDWSVRSWEAFDRDA</sequence>
<dbReference type="InterPro" id="IPR036977">
    <property type="entry name" value="DNA_primase_Znf_CHC2"/>
</dbReference>
<feature type="region of interest" description="Disordered" evidence="1">
    <location>
        <begin position="353"/>
        <end position="381"/>
    </location>
</feature>
<dbReference type="GO" id="GO:0003677">
    <property type="term" value="F:DNA binding"/>
    <property type="evidence" value="ECO:0007669"/>
    <property type="project" value="InterPro"/>
</dbReference>
<keyword evidence="2" id="KW-0378">Hydrolase</keyword>
<dbReference type="GO" id="GO:0008270">
    <property type="term" value="F:zinc ion binding"/>
    <property type="evidence" value="ECO:0007669"/>
    <property type="project" value="InterPro"/>
</dbReference>
<proteinExistence type="predicted"/>
<dbReference type="EMBL" id="QJSX01000003">
    <property type="protein sequence ID" value="PYE55484.1"/>
    <property type="molecule type" value="Genomic_DNA"/>
</dbReference>
<dbReference type="SUPFAM" id="SSF56731">
    <property type="entry name" value="DNA primase core"/>
    <property type="match status" value="1"/>
</dbReference>
<reference evidence="2 3" key="1">
    <citation type="submission" date="2018-06" db="EMBL/GenBank/DDBJ databases">
        <title>Genomic Encyclopedia of Type Strains, Phase IV (KMG-IV): sequencing the most valuable type-strain genomes for metagenomic binning, comparative biology and taxonomic classification.</title>
        <authorList>
            <person name="Goeker M."/>
        </authorList>
    </citation>
    <scope>NUCLEOTIDE SEQUENCE [LARGE SCALE GENOMIC DNA]</scope>
    <source>
        <strain evidence="2 3">DSM 18048</strain>
    </source>
</reference>
<dbReference type="OrthoDB" id="5489962at2"/>
<keyword evidence="3" id="KW-1185">Reference proteome</keyword>
<dbReference type="GO" id="GO:0006260">
    <property type="term" value="P:DNA replication"/>
    <property type="evidence" value="ECO:0007669"/>
    <property type="project" value="InterPro"/>
</dbReference>
<dbReference type="GO" id="GO:0004386">
    <property type="term" value="F:helicase activity"/>
    <property type="evidence" value="ECO:0007669"/>
    <property type="project" value="UniProtKB-KW"/>
</dbReference>
<protein>
    <submittedName>
        <fullName evidence="2">Putative DNA primase/helicase</fullName>
    </submittedName>
</protein>
<feature type="compositionally biased region" description="Basic and acidic residues" evidence="1">
    <location>
        <begin position="357"/>
        <end position="366"/>
    </location>
</feature>
<dbReference type="SUPFAM" id="SSF57783">
    <property type="entry name" value="Zinc beta-ribbon"/>
    <property type="match status" value="1"/>
</dbReference>
<accession>A0A318SDL6</accession>
<evidence type="ECO:0000313" key="3">
    <source>
        <dbReference type="Proteomes" id="UP000248326"/>
    </source>
</evidence>
<dbReference type="Proteomes" id="UP000248326">
    <property type="component" value="Unassembled WGS sequence"/>
</dbReference>
<keyword evidence="2" id="KW-0547">Nucleotide-binding</keyword>
<keyword evidence="2" id="KW-0067">ATP-binding</keyword>
<dbReference type="RefSeq" id="WP_110885813.1">
    <property type="nucleotide sequence ID" value="NZ_QJSX01000003.1"/>
</dbReference>
<comment type="caution">
    <text evidence="2">The sequence shown here is derived from an EMBL/GenBank/DDBJ whole genome shotgun (WGS) entry which is preliminary data.</text>
</comment>
<organism evidence="2 3">
    <name type="scientific">Deinococcus yavapaiensis KR-236</name>
    <dbReference type="NCBI Taxonomy" id="694435"/>
    <lineage>
        <taxon>Bacteria</taxon>
        <taxon>Thermotogati</taxon>
        <taxon>Deinococcota</taxon>
        <taxon>Deinococci</taxon>
        <taxon>Deinococcales</taxon>
        <taxon>Deinococcaceae</taxon>
        <taxon>Deinococcus</taxon>
    </lineage>
</organism>
<keyword evidence="2" id="KW-0347">Helicase</keyword>
<name>A0A318SDL6_9DEIO</name>
<dbReference type="Gene3D" id="3.40.1360.10">
    <property type="match status" value="1"/>
</dbReference>
<dbReference type="Gene3D" id="3.90.580.10">
    <property type="entry name" value="Zinc finger, CHC2-type domain"/>
    <property type="match status" value="1"/>
</dbReference>
<gene>
    <name evidence="2" type="ORF">DES52_103319</name>
</gene>
<dbReference type="AlphaFoldDB" id="A0A318SDL6"/>